<accession>A0A0F9G484</accession>
<dbReference type="EMBL" id="LAZR01027867">
    <property type="protein sequence ID" value="KKL64365.1"/>
    <property type="molecule type" value="Genomic_DNA"/>
</dbReference>
<gene>
    <name evidence="1" type="ORF">LCGC14_2165750</name>
</gene>
<evidence type="ECO:0008006" key="2">
    <source>
        <dbReference type="Google" id="ProtNLM"/>
    </source>
</evidence>
<reference evidence="1" key="1">
    <citation type="journal article" date="2015" name="Nature">
        <title>Complex archaea that bridge the gap between prokaryotes and eukaryotes.</title>
        <authorList>
            <person name="Spang A."/>
            <person name="Saw J.H."/>
            <person name="Jorgensen S.L."/>
            <person name="Zaremba-Niedzwiedzka K."/>
            <person name="Martijn J."/>
            <person name="Lind A.E."/>
            <person name="van Eijk R."/>
            <person name="Schleper C."/>
            <person name="Guy L."/>
            <person name="Ettema T.J."/>
        </authorList>
    </citation>
    <scope>NUCLEOTIDE SEQUENCE</scope>
</reference>
<proteinExistence type="predicted"/>
<sequence length="263" mass="29442">EIGFMDEATLLGGHVDAVLDLRGLEINGVLIPKDAPEEESHIVVDYKSIRGEAFRKLVGPKPEHCTQMQIYLYLSGLKAGKFLYECKNSQAFREFLVVRDDEYINAQVETAKRLKRIVSSSNSEGQRTLPSRVHKKAAKEKVYVPIFYDTEQAGNVSVGGVYDDYEGAIQNLLGGVDWTETPRLLLPDRGSLVKLRNGDRVLANPNLSTDLPEIISDELFQDLKKIHGDDIMSESELAKVIGNNYEDGLSGFTIDETFAYRRT</sequence>
<name>A0A0F9G484_9ZZZZ</name>
<comment type="caution">
    <text evidence="1">The sequence shown here is derived from an EMBL/GenBank/DDBJ whole genome shotgun (WGS) entry which is preliminary data.</text>
</comment>
<dbReference type="InterPro" id="IPR011604">
    <property type="entry name" value="PDDEXK-like_dom_sf"/>
</dbReference>
<evidence type="ECO:0000313" key="1">
    <source>
        <dbReference type="EMBL" id="KKL64365.1"/>
    </source>
</evidence>
<organism evidence="1">
    <name type="scientific">marine sediment metagenome</name>
    <dbReference type="NCBI Taxonomy" id="412755"/>
    <lineage>
        <taxon>unclassified sequences</taxon>
        <taxon>metagenomes</taxon>
        <taxon>ecological metagenomes</taxon>
    </lineage>
</organism>
<dbReference type="AlphaFoldDB" id="A0A0F9G484"/>
<dbReference type="Gene3D" id="3.90.320.10">
    <property type="match status" value="1"/>
</dbReference>
<protein>
    <recommendedName>
        <fullName evidence="2">PD-(D/E)XK endonuclease-like domain-containing protein</fullName>
    </recommendedName>
</protein>
<feature type="non-terminal residue" evidence="1">
    <location>
        <position position="1"/>
    </location>
</feature>